<dbReference type="EMBL" id="LGCI01000014">
    <property type="protein sequence ID" value="KOY80117.1"/>
    <property type="molecule type" value="Genomic_DNA"/>
</dbReference>
<evidence type="ECO:0000313" key="4">
    <source>
        <dbReference type="Proteomes" id="UP000037977"/>
    </source>
</evidence>
<dbReference type="Proteomes" id="UP000037977">
    <property type="component" value="Unassembled WGS sequence"/>
</dbReference>
<keyword evidence="1" id="KW-0862">Zinc</keyword>
<dbReference type="GO" id="GO:0008270">
    <property type="term" value="F:zinc ion binding"/>
    <property type="evidence" value="ECO:0007669"/>
    <property type="project" value="UniProtKB-KW"/>
</dbReference>
<dbReference type="PROSITE" id="PS50966">
    <property type="entry name" value="ZF_SWIM"/>
    <property type="match status" value="1"/>
</dbReference>
<feature type="domain" description="SWIM-type" evidence="2">
    <location>
        <begin position="50"/>
        <end position="84"/>
    </location>
</feature>
<evidence type="ECO:0000313" key="3">
    <source>
        <dbReference type="EMBL" id="KOY80117.1"/>
    </source>
</evidence>
<dbReference type="Pfam" id="PF04434">
    <property type="entry name" value="SWIM"/>
    <property type="match status" value="1"/>
</dbReference>
<evidence type="ECO:0000256" key="1">
    <source>
        <dbReference type="PROSITE-ProRule" id="PRU00325"/>
    </source>
</evidence>
<keyword evidence="1" id="KW-0479">Metal-binding</keyword>
<proteinExistence type="predicted"/>
<accession>A0A0N0CUK2</accession>
<protein>
    <recommendedName>
        <fullName evidence="2">SWIM-type domain-containing protein</fullName>
    </recommendedName>
</protein>
<name>A0A0N0CUK2_9BACI</name>
<reference evidence="3 4" key="1">
    <citation type="submission" date="2015-07" db="EMBL/GenBank/DDBJ databases">
        <title>Genome sequencing project for genomic taxonomy and phylogenomics of Bacillus-like bacteria.</title>
        <authorList>
            <person name="Liu B."/>
            <person name="Wang J."/>
            <person name="Zhu Y."/>
            <person name="Liu G."/>
            <person name="Chen Q."/>
            <person name="Chen Z."/>
            <person name="Che J."/>
            <person name="Ge C."/>
            <person name="Shi H."/>
            <person name="Pan Z."/>
            <person name="Liu X."/>
        </authorList>
    </citation>
    <scope>NUCLEOTIDE SEQUENCE [LARGE SCALE GENOMIC DNA]</scope>
    <source>
        <strain evidence="3 4">DSM 54</strain>
    </source>
</reference>
<organism evidence="3 4">
    <name type="scientific">Lysinibacillus macroides</name>
    <dbReference type="NCBI Taxonomy" id="33935"/>
    <lineage>
        <taxon>Bacteria</taxon>
        <taxon>Bacillati</taxon>
        <taxon>Bacillota</taxon>
        <taxon>Bacilli</taxon>
        <taxon>Bacillales</taxon>
        <taxon>Bacillaceae</taxon>
        <taxon>Lysinibacillus</taxon>
    </lineage>
</organism>
<keyword evidence="1" id="KW-0863">Zinc-finger</keyword>
<keyword evidence="4" id="KW-1185">Reference proteome</keyword>
<dbReference type="RefSeq" id="WP_053997209.1">
    <property type="nucleotide sequence ID" value="NZ_CP065643.1"/>
</dbReference>
<sequence length="545" mass="63995">MNIHTFEKHFNKIILQRGYDYFINEYVIDVIAIDEHNWQAEVEGSDLYIVNVELEENGDITYADCDCPYDNDCKHMVAVLYTIQEQFNKAPLVSQKQQSTLQQLLVAQSKENLINLILTVGKSTPQFLKELEIHLMKPTDIIAASEKLIVHHLRAEQDRHDNFIPQHRATKALKGIYTTIHQAEEQLENDNYLTAIELSFLCLQYTIEAGQFGDDSYGDFSQALDNSIAVINWAIQDGVEIWTKEQYETVYQLVIHKAMQPILEDWAEYRISLLHACVPLCVDDAIEEQFKALLQSIENTDETRPNNYMLQQIKLHLLETKYSQKEVEAFLEQHISNAEMRDQLIQSAMNRGDYEKVVQLTTDGMKQHQLSLRNLRKWQSNAFIAHKHLGHTEEMRQLASQLLLNGDYDFYRELKALYSTEQWPEALEDLLDHLRNSHLYPKIIVEEQHTLRMLAYCQEQPQRIIQYYPYIKEYYYEEVCALFIDTITNEAKIASNRKKYQDVCHSINKMRQAGYRVEAKQLIEDLLQAYPKRRAFIEELKDIQK</sequence>
<gene>
    <name evidence="3" type="ORF">ADM90_23210</name>
</gene>
<evidence type="ECO:0000259" key="2">
    <source>
        <dbReference type="PROSITE" id="PS50966"/>
    </source>
</evidence>
<dbReference type="PATRIC" id="fig|33935.3.peg.3896"/>
<dbReference type="InterPro" id="IPR007527">
    <property type="entry name" value="Znf_SWIM"/>
</dbReference>
<comment type="caution">
    <text evidence="3">The sequence shown here is derived from an EMBL/GenBank/DDBJ whole genome shotgun (WGS) entry which is preliminary data.</text>
</comment>
<dbReference type="AlphaFoldDB" id="A0A0N0CUK2"/>